<organism evidence="1 2">
    <name type="scientific">Danaus plexippus plexippus</name>
    <dbReference type="NCBI Taxonomy" id="278856"/>
    <lineage>
        <taxon>Eukaryota</taxon>
        <taxon>Metazoa</taxon>
        <taxon>Ecdysozoa</taxon>
        <taxon>Arthropoda</taxon>
        <taxon>Hexapoda</taxon>
        <taxon>Insecta</taxon>
        <taxon>Pterygota</taxon>
        <taxon>Neoptera</taxon>
        <taxon>Endopterygota</taxon>
        <taxon>Lepidoptera</taxon>
        <taxon>Glossata</taxon>
        <taxon>Ditrysia</taxon>
        <taxon>Papilionoidea</taxon>
        <taxon>Nymphalidae</taxon>
        <taxon>Danainae</taxon>
        <taxon>Danaini</taxon>
        <taxon>Danaina</taxon>
        <taxon>Danaus</taxon>
        <taxon>Danaus</taxon>
    </lineage>
</organism>
<dbReference type="AlphaFoldDB" id="A0A212FCM9"/>
<feature type="non-terminal residue" evidence="1">
    <location>
        <position position="23"/>
    </location>
</feature>
<keyword evidence="2" id="KW-1185">Reference proteome</keyword>
<dbReference type="Proteomes" id="UP000007151">
    <property type="component" value="Unassembled WGS sequence"/>
</dbReference>
<reference evidence="1 2" key="1">
    <citation type="journal article" date="2011" name="Cell">
        <title>The monarch butterfly genome yields insights into long-distance migration.</title>
        <authorList>
            <person name="Zhan S."/>
            <person name="Merlin C."/>
            <person name="Boore J.L."/>
            <person name="Reppert S.M."/>
        </authorList>
    </citation>
    <scope>NUCLEOTIDE SEQUENCE [LARGE SCALE GENOMIC DNA]</scope>
    <source>
        <strain evidence="1">F-2</strain>
    </source>
</reference>
<evidence type="ECO:0000313" key="2">
    <source>
        <dbReference type="Proteomes" id="UP000007151"/>
    </source>
</evidence>
<evidence type="ECO:0000313" key="1">
    <source>
        <dbReference type="EMBL" id="OWR51492.1"/>
    </source>
</evidence>
<comment type="caution">
    <text evidence="1">The sequence shown here is derived from an EMBL/GenBank/DDBJ whole genome shotgun (WGS) entry which is preliminary data.</text>
</comment>
<keyword evidence="1" id="KW-0675">Receptor</keyword>
<name>A0A212FCM9_DANPL</name>
<dbReference type="EMBL" id="AGBW02009159">
    <property type="protein sequence ID" value="OWR51492.1"/>
    <property type="molecule type" value="Genomic_DNA"/>
</dbReference>
<dbReference type="KEGG" id="dpl:KGM_214877A"/>
<dbReference type="InParanoid" id="A0A212FCM9"/>
<accession>A0A212FCM9</accession>
<gene>
    <name evidence="1" type="ORF">KGM_214877A</name>
</gene>
<sequence length="23" mass="2533">MMGSVVMRSSLYVGQIESNEVES</sequence>
<proteinExistence type="predicted"/>
<protein>
    <submittedName>
        <fullName evidence="1">Gustatory receptor 30</fullName>
    </submittedName>
</protein>